<gene>
    <name evidence="3" type="ORF">ACH5RR_034516</name>
</gene>
<keyword evidence="1" id="KW-0862">Zinc</keyword>
<feature type="domain" description="RING-type" evidence="2">
    <location>
        <begin position="9"/>
        <end position="51"/>
    </location>
</feature>
<evidence type="ECO:0000313" key="4">
    <source>
        <dbReference type="Proteomes" id="UP001630127"/>
    </source>
</evidence>
<protein>
    <recommendedName>
        <fullName evidence="2">RING-type domain-containing protein</fullName>
    </recommendedName>
</protein>
<dbReference type="PANTHER" id="PTHR47662:SF2">
    <property type="entry name" value="RING-H2 FINGER PROTEIN ATL57-LIKE"/>
    <property type="match status" value="1"/>
</dbReference>
<dbReference type="InterPro" id="IPR001841">
    <property type="entry name" value="Znf_RING"/>
</dbReference>
<dbReference type="Pfam" id="PF13639">
    <property type="entry name" value="zf-RING_2"/>
    <property type="match status" value="1"/>
</dbReference>
<keyword evidence="1" id="KW-0479">Metal-binding</keyword>
<dbReference type="Proteomes" id="UP001630127">
    <property type="component" value="Unassembled WGS sequence"/>
</dbReference>
<evidence type="ECO:0000256" key="1">
    <source>
        <dbReference type="PROSITE-ProRule" id="PRU00175"/>
    </source>
</evidence>
<organism evidence="3 4">
    <name type="scientific">Cinchona calisaya</name>
    <dbReference type="NCBI Taxonomy" id="153742"/>
    <lineage>
        <taxon>Eukaryota</taxon>
        <taxon>Viridiplantae</taxon>
        <taxon>Streptophyta</taxon>
        <taxon>Embryophyta</taxon>
        <taxon>Tracheophyta</taxon>
        <taxon>Spermatophyta</taxon>
        <taxon>Magnoliopsida</taxon>
        <taxon>eudicotyledons</taxon>
        <taxon>Gunneridae</taxon>
        <taxon>Pentapetalae</taxon>
        <taxon>asterids</taxon>
        <taxon>lamiids</taxon>
        <taxon>Gentianales</taxon>
        <taxon>Rubiaceae</taxon>
        <taxon>Cinchonoideae</taxon>
        <taxon>Cinchoneae</taxon>
        <taxon>Cinchona</taxon>
    </lineage>
</organism>
<accession>A0ABD2YER2</accession>
<proteinExistence type="predicted"/>
<dbReference type="InterPro" id="IPR013083">
    <property type="entry name" value="Znf_RING/FYVE/PHD"/>
</dbReference>
<sequence>MLSLERVECSICLSEFEEGDEIRELECNHMFHNKCLEKWLQGCQATCPLCRSSVVPQEIVSEHRQSQDENQILKSVKEELAILLLSTLGVWRRTCHLGSN</sequence>
<evidence type="ECO:0000259" key="2">
    <source>
        <dbReference type="PROSITE" id="PS50089"/>
    </source>
</evidence>
<dbReference type="PROSITE" id="PS50089">
    <property type="entry name" value="ZF_RING_2"/>
    <property type="match status" value="1"/>
</dbReference>
<dbReference type="EMBL" id="JBJUIK010000014">
    <property type="protein sequence ID" value="KAL3504675.1"/>
    <property type="molecule type" value="Genomic_DNA"/>
</dbReference>
<keyword evidence="1" id="KW-0863">Zinc-finger</keyword>
<reference evidence="3 4" key="1">
    <citation type="submission" date="2024-11" db="EMBL/GenBank/DDBJ databases">
        <title>A near-complete genome assembly of Cinchona calisaya.</title>
        <authorList>
            <person name="Lian D.C."/>
            <person name="Zhao X.W."/>
            <person name="Wei L."/>
        </authorList>
    </citation>
    <scope>NUCLEOTIDE SEQUENCE [LARGE SCALE GENOMIC DNA]</scope>
    <source>
        <tissue evidence="3">Nenye</tissue>
    </source>
</reference>
<keyword evidence="4" id="KW-1185">Reference proteome</keyword>
<dbReference type="SMART" id="SM00184">
    <property type="entry name" value="RING"/>
    <property type="match status" value="1"/>
</dbReference>
<evidence type="ECO:0000313" key="3">
    <source>
        <dbReference type="EMBL" id="KAL3504675.1"/>
    </source>
</evidence>
<dbReference type="PANTHER" id="PTHR47662">
    <property type="entry name" value="RING-TYPE DOMAIN-CONTAINING PROTEIN"/>
    <property type="match status" value="1"/>
</dbReference>
<name>A0ABD2YER2_9GENT</name>
<comment type="caution">
    <text evidence="3">The sequence shown here is derived from an EMBL/GenBank/DDBJ whole genome shotgun (WGS) entry which is preliminary data.</text>
</comment>
<dbReference type="GO" id="GO:0008270">
    <property type="term" value="F:zinc ion binding"/>
    <property type="evidence" value="ECO:0007669"/>
    <property type="project" value="UniProtKB-KW"/>
</dbReference>
<dbReference type="AlphaFoldDB" id="A0ABD2YER2"/>
<dbReference type="SUPFAM" id="SSF57850">
    <property type="entry name" value="RING/U-box"/>
    <property type="match status" value="1"/>
</dbReference>
<dbReference type="Gene3D" id="3.30.40.10">
    <property type="entry name" value="Zinc/RING finger domain, C3HC4 (zinc finger)"/>
    <property type="match status" value="1"/>
</dbReference>